<keyword evidence="8" id="KW-0472">Membrane</keyword>
<dbReference type="GO" id="GO:0005509">
    <property type="term" value="F:calcium ion binding"/>
    <property type="evidence" value="ECO:0007669"/>
    <property type="project" value="InterPro"/>
</dbReference>
<evidence type="ECO:0000256" key="7">
    <source>
        <dbReference type="ARBA" id="ARBA00023026"/>
    </source>
</evidence>
<dbReference type="Pfam" id="PF05345">
    <property type="entry name" value="He_PIG"/>
    <property type="match status" value="1"/>
</dbReference>
<keyword evidence="3" id="KW-0964">Secreted</keyword>
<dbReference type="InterPro" id="IPR013783">
    <property type="entry name" value="Ig-like_fold"/>
</dbReference>
<organism evidence="11 12">
    <name type="scientific">Phytopseudomonas dryadis</name>
    <dbReference type="NCBI Taxonomy" id="2487520"/>
    <lineage>
        <taxon>Bacteria</taxon>
        <taxon>Pseudomonadati</taxon>
        <taxon>Pseudomonadota</taxon>
        <taxon>Gammaproteobacteria</taxon>
        <taxon>Pseudomonadales</taxon>
        <taxon>Pseudomonadaceae</taxon>
        <taxon>Phytopseudomonas</taxon>
    </lineage>
</organism>
<dbReference type="InterPro" id="IPR050557">
    <property type="entry name" value="RTX_toxin/Mannuronan_C5-epim"/>
</dbReference>
<dbReference type="GO" id="GO:0016020">
    <property type="term" value="C:membrane"/>
    <property type="evidence" value="ECO:0007669"/>
    <property type="project" value="UniProtKB-SubCell"/>
</dbReference>
<feature type="region of interest" description="Disordered" evidence="9">
    <location>
        <begin position="2139"/>
        <end position="2178"/>
    </location>
</feature>
<dbReference type="InterPro" id="IPR001343">
    <property type="entry name" value="Hemolysn_Ca-bd"/>
</dbReference>
<evidence type="ECO:0000256" key="9">
    <source>
        <dbReference type="SAM" id="MobiDB-lite"/>
    </source>
</evidence>
<evidence type="ECO:0000259" key="10">
    <source>
        <dbReference type="SMART" id="SM00736"/>
    </source>
</evidence>
<evidence type="ECO:0000256" key="3">
    <source>
        <dbReference type="ARBA" id="ARBA00022525"/>
    </source>
</evidence>
<dbReference type="InterPro" id="IPR011049">
    <property type="entry name" value="Serralysin-like_metalloprot_C"/>
</dbReference>
<dbReference type="Proteomes" id="UP000293172">
    <property type="component" value="Unassembled WGS sequence"/>
</dbReference>
<feature type="compositionally biased region" description="Low complexity" evidence="9">
    <location>
        <begin position="601"/>
        <end position="614"/>
    </location>
</feature>
<feature type="region of interest" description="Disordered" evidence="9">
    <location>
        <begin position="1052"/>
        <end position="1084"/>
    </location>
</feature>
<dbReference type="InterPro" id="IPR010566">
    <property type="entry name" value="Haemolys_ca-bd"/>
</dbReference>
<dbReference type="InterPro" id="IPR018511">
    <property type="entry name" value="Hemolysin-typ_Ca-bd_CS"/>
</dbReference>
<dbReference type="PANTHER" id="PTHR38340">
    <property type="entry name" value="S-LAYER PROTEIN"/>
    <property type="match status" value="1"/>
</dbReference>
<dbReference type="PROSITE" id="PS00330">
    <property type="entry name" value="HEMOLYSIN_CALCIUM"/>
    <property type="match status" value="24"/>
</dbReference>
<dbReference type="PANTHER" id="PTHR38340:SF1">
    <property type="entry name" value="S-LAYER PROTEIN"/>
    <property type="match status" value="1"/>
</dbReference>
<comment type="subcellular location">
    <subcellularLocation>
        <location evidence="1">Membrane</location>
    </subcellularLocation>
    <subcellularLocation>
        <location evidence="2">Secreted</location>
    </subcellularLocation>
</comment>
<evidence type="ECO:0000256" key="8">
    <source>
        <dbReference type="ARBA" id="ARBA00023136"/>
    </source>
</evidence>
<comment type="caution">
    <text evidence="11">The sequence shown here is derived from an EMBL/GenBank/DDBJ whole genome shotgun (WGS) entry which is preliminary data.</text>
</comment>
<evidence type="ECO:0000256" key="1">
    <source>
        <dbReference type="ARBA" id="ARBA00004370"/>
    </source>
</evidence>
<gene>
    <name evidence="11" type="ORF">DNK44_07885</name>
</gene>
<reference evidence="11 12" key="1">
    <citation type="submission" date="2018-06" db="EMBL/GenBank/DDBJ databases">
        <title>Three novel Pseudomonas species isolated from symptomatic oak.</title>
        <authorList>
            <person name="Bueno-Gonzalez V."/>
            <person name="Brady C."/>
        </authorList>
    </citation>
    <scope>NUCLEOTIDE SEQUENCE [LARGE SCALE GENOMIC DNA]</scope>
    <source>
        <strain evidence="11 12">P6B</strain>
    </source>
</reference>
<proteinExistence type="predicted"/>
<evidence type="ECO:0000256" key="6">
    <source>
        <dbReference type="ARBA" id="ARBA00022837"/>
    </source>
</evidence>
<dbReference type="PRINTS" id="PR01488">
    <property type="entry name" value="RTXTOXINA"/>
</dbReference>
<dbReference type="InterPro" id="IPR015919">
    <property type="entry name" value="Cadherin-like_sf"/>
</dbReference>
<dbReference type="Pfam" id="PF00353">
    <property type="entry name" value="HemolysinCabind"/>
    <property type="match status" value="19"/>
</dbReference>
<dbReference type="Gene3D" id="2.60.40.10">
    <property type="entry name" value="Immunoglobulins"/>
    <property type="match status" value="1"/>
</dbReference>
<feature type="compositionally biased region" description="Low complexity" evidence="9">
    <location>
        <begin position="2139"/>
        <end position="2150"/>
    </location>
</feature>
<dbReference type="OrthoDB" id="1676884at2"/>
<keyword evidence="6" id="KW-0106">Calcium</keyword>
<dbReference type="PRINTS" id="PR00313">
    <property type="entry name" value="CABNDNGRPT"/>
</dbReference>
<keyword evidence="5" id="KW-0677">Repeat</keyword>
<dbReference type="EMBL" id="QJUL01000008">
    <property type="protein sequence ID" value="TBU95469.1"/>
    <property type="molecule type" value="Genomic_DNA"/>
</dbReference>
<protein>
    <recommendedName>
        <fullName evidence="10">Dystroglycan-type cadherin-like domain-containing protein</fullName>
    </recommendedName>
</protein>
<evidence type="ECO:0000256" key="5">
    <source>
        <dbReference type="ARBA" id="ARBA00022737"/>
    </source>
</evidence>
<evidence type="ECO:0000313" key="11">
    <source>
        <dbReference type="EMBL" id="TBU95469.1"/>
    </source>
</evidence>
<feature type="region of interest" description="Disordered" evidence="9">
    <location>
        <begin position="592"/>
        <end position="619"/>
    </location>
</feature>
<dbReference type="InterPro" id="IPR003995">
    <property type="entry name" value="RTX_toxin_determinant-A"/>
</dbReference>
<feature type="domain" description="Dystroglycan-type cadherin-like" evidence="10">
    <location>
        <begin position="1905"/>
        <end position="2005"/>
    </location>
</feature>
<dbReference type="Pfam" id="PF06594">
    <property type="entry name" value="HCBP_related"/>
    <property type="match status" value="6"/>
</dbReference>
<dbReference type="SUPFAM" id="SSF49313">
    <property type="entry name" value="Cadherin-like"/>
    <property type="match status" value="1"/>
</dbReference>
<accession>A0A4Q9R4U3</accession>
<dbReference type="GO" id="GO:0005576">
    <property type="term" value="C:extracellular region"/>
    <property type="evidence" value="ECO:0007669"/>
    <property type="project" value="UniProtKB-SubCell"/>
</dbReference>
<keyword evidence="4" id="KW-0800">Toxin</keyword>
<dbReference type="Gene3D" id="2.150.10.10">
    <property type="entry name" value="Serralysin-like metalloprotease, C-terminal"/>
    <property type="match status" value="12"/>
</dbReference>
<sequence>MLVSSTISVGFNSNGEGKMDVLDSFEQSLLAAASYADFPSDPTTETLKISLIDANFSSTQADYFLQRWEFIHHQPDTESGFSATLFKSKDPNAAQPYVLAIRGTAGFQDLVVTDGSDIVLDGLAIDQIVDLWNYWGQLTTPKGQAFTGAQLVTLEQETAYLAMAKVGQFIPTLNMTASTYLAWLYSRTDIIIDNGPLGERVRTIEVILPGLDDPDFSGVLDTPLTVDLLGGVTGHSLGGHLSAALTRLVPGIEALTINGAGFMTGVIPGVGADADLNVRNLFGMLGGADEFDPQRILNLYGDKMPEFVTQNQVFGLVQQGGHEAIFIEQDPWHGHTLGHGSAQMTDSLAIYRLLSVIDGAIAVPHVSHLLEAAANVASHSLEGVLNAVGDLLGAGTSVGINDREAFYARLSAIYEELLVDPTALEPELKPAYEGGRIVETSSLAGSALEDTPEGLAYRYALQALNSFSLLGLDYDAHNVEGALDLYDSATGQGELTAEWLRDRAELLHWKSELALIDGVTDPQIPLADGDRGLLLEDRSTGLVMHIHEVGDVSQIVFGKDDADLIEAPQNSQVGHRFYGGAGSDTLKGGAGADYLEGGSGNDQLDGDTGNDTLLGGAGDDVLTGGTGNDVLIGGNGGDRYEFHTGDGSDQVIDNDGKGSLWLDGVQLNGGRETHPGSGIWESDDGRITYYFSPNSDQTKTLFIKHGGDLIRVQQYQLGQLGITLSNAVVVADAAEPTLIGDRKPIDIDPTEPGVQYGYDSLGNEWTTEEVETRADRLYGGTENDLIQGLVDNDILYGRSGNDTLEGGSGRDQLFGQDDNDLLLGGSGGDVLNGGLGDDRLYADSQVSIESVRQQTQGSGLQGDWLNGGLGEDLLVGDVGNDVLLGAGGKDTLFGGAGDDVLVGDLDFTPGLVWAVEESGSVFRRVFHAVSIDANNGVLADSDFLFGGAGNDYLAGWDGDDWLSGDADHDTLVGGSGNDLLFGGDGNDSLTGDYGYLPTADAIGPFSPVPGNDTLDGGAGDDWLQGDGGDDLLIGGSGNDTLMGDGDYLAGAEHGNDRLEGGSGDDLLFGGAGDDVLDGGEGNDQLIGDSATLEGSHHGKDSLYGGADNDTLFGYGGDDELDGGSEDDQLVGDAAQGQLDARYHGNDLLYGGAGNDSLWGNGGGDSLYGGDDDDYLDGDAADITLPFQGNDYLNGGQGNDTLLGRGGNDTLVGGIGSDSLDGGVGDDTYLFEAGDGTDRITDSGGVNVVRFGAGINQAGLTFKQAPSTVGAHVLQVEYSGGSISIDNGTLGAVSRFEFADGTALSHADVMNYLGNLVLGGDSADTLKGHDGNDTLDGGAGNDYLDGGFGNDTYRFGRGDGWDTIDLHGDYWNSDKRDVVQLKAGISPSDIDVAYQGGWDGYSQDLILKIRGSEDRLTIRNYFSYGLVESIQFADGTSWDIATVKSKLLEATEGNDTLIGLDADDSIDGLGGDDYLSGGKGNDTLDGGVGNDRLSGGRGDDIFLFGRGSGADWIERDYVYNERAVDHDVVQFKAGVAPADIMVKRDANNALVLSIRDSGDQLRVADYFIYSDRVNPWSIRSFQFADGTSWGYETLKAMSMVGTEDTDYLYGTPGDDTLDGGSGTDFLYGEAGNDTYLFGRGDGHDYLWNDDANPGKRDVVQIKDGVAPADVYVVRGEGSDLVLTIRDSQDSLVLRNYFAYDNNFNSFGIEFILFADGTSWDYATVKAKVLIGTDGDNTIVGYDTNDNLDGLEGSDNLYGHQGDDRLSGGAGDDRLLGDDGNDTLQGGEGNDSLVGGYGNDIYLFDRGDGQDRVENFDVISATDIIRFGVGISDSDVLAFSRGYEVILKIKGSSDQIELWQYNSVANTVNGIVHDNKIDYVEFANGVIWNQAKIKEMLDQTAENGEPVMNGTVPTLEAYQGAVFIYTFAVDTITDPDSWDSIVYSVTMQDGSALPGWLAFDSATRTLSGTPGSADVGSMQFILSGTDNYGATVSTYVDFSVLPPNQPPAFADEQNNLLLGDATHNVLRGGAGNDLLVGEDGDDTLIGGAGDDAYYYRANGGVDTVDNSGGGFDGVFFLDVPQGRLSFHRDGDDLVILVDSDLGQQVRVTNHFLGGDYAVDYVQPDAGNYLTTAQIAAQLTALPDSGGSEQPGEPGEPGEPTEPGNPGTPGEPPVAGVGGDDLLTGTAGNDILLGGAGNDTLSGAAGNDTLLGGTGDDSYVYTAGQDVIEEIGGNDTLVFAGGITFNQVASGLMKSGNDLILRVDGSSLDQVTLKDFFLGGDNLVETFSFETGGQLTAAQIFGAFGLAVPTPTAAFDDIIQGSTGDDAALDGTTGNDLLQGGNGDDVLFGDAGADRLEGGNGNDTLDGGAGNDTLVGGRGDDTYLFSVGGGQDVIDNSGGGADTLHFEGITFNQVASGLMKSGNDLVLSGGSDKVTIRNWFLGGDYVVDTITFASGGQLTAAQLFGAFGLSNPDPAGSPAYQNLPDERAFGTLLAGQAGDQIILGSSDDDLIDAGAGNDTLRGNAGNDYLIGGDGSDIYQFAAGDGQDVINNLSNTPDSDTDVLSIEGIVRENLWLSRQGDSLVIDVTGSEDSITLQDWYADPAQQLDVIQAGSASLYASQVDNLVDAMAAFGAPAGGEISLQPNQREQLNAVIAANWQ</sequence>
<dbReference type="SUPFAM" id="SSF51120">
    <property type="entry name" value="beta-Roll"/>
    <property type="match status" value="14"/>
</dbReference>
<evidence type="ECO:0000313" key="12">
    <source>
        <dbReference type="Proteomes" id="UP000293172"/>
    </source>
</evidence>
<evidence type="ECO:0000256" key="4">
    <source>
        <dbReference type="ARBA" id="ARBA00022656"/>
    </source>
</evidence>
<keyword evidence="7" id="KW-0843">Virulence</keyword>
<name>A0A4Q9R4U3_9GAMM</name>
<evidence type="ECO:0000256" key="2">
    <source>
        <dbReference type="ARBA" id="ARBA00004613"/>
    </source>
</evidence>
<dbReference type="SMART" id="SM00736">
    <property type="entry name" value="CADG"/>
    <property type="match status" value="1"/>
</dbReference>
<dbReference type="InterPro" id="IPR006644">
    <property type="entry name" value="Cadg"/>
</dbReference>
<dbReference type="GO" id="GO:0090729">
    <property type="term" value="F:toxin activity"/>
    <property type="evidence" value="ECO:0007669"/>
    <property type="project" value="UniProtKB-KW"/>
</dbReference>